<evidence type="ECO:0000256" key="4">
    <source>
        <dbReference type="ARBA" id="ARBA00022989"/>
    </source>
</evidence>
<evidence type="ECO:0000313" key="7">
    <source>
        <dbReference type="EMBL" id="MPQ42282.1"/>
    </source>
</evidence>
<dbReference type="InterPro" id="IPR002797">
    <property type="entry name" value="Polysacc_synth"/>
</dbReference>
<feature type="transmembrane region" description="Helical" evidence="6">
    <location>
        <begin position="152"/>
        <end position="174"/>
    </location>
</feature>
<comment type="subcellular location">
    <subcellularLocation>
        <location evidence="1">Cell membrane</location>
        <topology evidence="1">Multi-pass membrane protein</topology>
    </subcellularLocation>
</comment>
<feature type="transmembrane region" description="Helical" evidence="6">
    <location>
        <begin position="7"/>
        <end position="26"/>
    </location>
</feature>
<feature type="transmembrane region" description="Helical" evidence="6">
    <location>
        <begin position="304"/>
        <end position="324"/>
    </location>
</feature>
<name>A0A6I1MJG4_9CLOT</name>
<feature type="transmembrane region" description="Helical" evidence="6">
    <location>
        <begin position="435"/>
        <end position="457"/>
    </location>
</feature>
<keyword evidence="8" id="KW-1185">Reference proteome</keyword>
<evidence type="ECO:0000313" key="8">
    <source>
        <dbReference type="Proteomes" id="UP000430345"/>
    </source>
</evidence>
<feature type="transmembrane region" description="Helical" evidence="6">
    <location>
        <begin position="180"/>
        <end position="202"/>
    </location>
</feature>
<dbReference type="OrthoDB" id="8609648at2"/>
<accession>A0A6I1MJG4</accession>
<feature type="transmembrane region" description="Helical" evidence="6">
    <location>
        <begin position="463"/>
        <end position="487"/>
    </location>
</feature>
<reference evidence="7 8" key="1">
    <citation type="submission" date="2019-10" db="EMBL/GenBank/DDBJ databases">
        <title>The Genome Sequence of Clostridium tarantellae Isolated from Fish Brain.</title>
        <authorList>
            <person name="Bano L."/>
            <person name="Kiel M."/>
            <person name="Sales G."/>
            <person name="Doxey A.C."/>
            <person name="Mansfield M.J."/>
            <person name="Schiavone M."/>
            <person name="Rossetto O."/>
            <person name="Pirazzini M."/>
            <person name="Dobrindt U."/>
            <person name="Montecucco C."/>
        </authorList>
    </citation>
    <scope>NUCLEOTIDE SEQUENCE [LARGE SCALE GENOMIC DNA]</scope>
    <source>
        <strain evidence="7 8">DSM 3997</strain>
    </source>
</reference>
<feature type="transmembrane region" description="Helical" evidence="6">
    <location>
        <begin position="374"/>
        <end position="391"/>
    </location>
</feature>
<keyword evidence="4 6" id="KW-1133">Transmembrane helix</keyword>
<feature type="transmembrane region" description="Helical" evidence="6">
    <location>
        <begin position="267"/>
        <end position="292"/>
    </location>
</feature>
<evidence type="ECO:0000256" key="5">
    <source>
        <dbReference type="ARBA" id="ARBA00023136"/>
    </source>
</evidence>
<evidence type="ECO:0000256" key="6">
    <source>
        <dbReference type="SAM" id="Phobius"/>
    </source>
</evidence>
<keyword evidence="5 6" id="KW-0472">Membrane</keyword>
<dbReference type="AlphaFoldDB" id="A0A6I1MJG4"/>
<comment type="caution">
    <text evidence="7">The sequence shown here is derived from an EMBL/GenBank/DDBJ whole genome shotgun (WGS) entry which is preliminary data.</text>
</comment>
<sequence>MRTKHALKNISISIFSQIIIILLGFVSRKIFLDNLGAEYLGVNGLLTNILSIIILIEGGIGGSIVYNLYKPLAENDHEKVAALVQLYKKAYLVLAIIILVISCALYPFLGMLMKGGSTIPGMAIVYFIFVAKNMALYINSHRVALINADQRGYVLARINLIFQILTTVTKIAILVVTKSYILYLLVELVIFLIQTIISAIIVEKKYPYINEQKCIIDVETKENITKNVKAMFLHNIGGYCVFGTDNILISSFVGVIAVGLYSNYTMIIGQLSSLITPIISGIGAGVGNLIATESKEKNYSIFKITYFISFWIHSFCVIFLYNLIEPFISWWIGASYLLDKFTFIVILLNFYLMGMRLAISTFKNKAGLFVQDKYAPLLEGLINLIASIILVKYLGLVGIFIGTTISTLSIVFWNQPRIVYKHVFKVPLISYFNKYAIYGALTIIVGFITTFACNSVVSLDNFTFISLIIRGVICLVVPNLIYFILFFKTEEFQYLWQNIFKNIFVKLKVKVSF</sequence>
<feature type="transmembrane region" description="Helical" evidence="6">
    <location>
        <begin position="46"/>
        <end position="69"/>
    </location>
</feature>
<feature type="transmembrane region" description="Helical" evidence="6">
    <location>
        <begin position="236"/>
        <end position="261"/>
    </location>
</feature>
<organism evidence="7 8">
    <name type="scientific">Clostridium tarantellae</name>
    <dbReference type="NCBI Taxonomy" id="39493"/>
    <lineage>
        <taxon>Bacteria</taxon>
        <taxon>Bacillati</taxon>
        <taxon>Bacillota</taxon>
        <taxon>Clostridia</taxon>
        <taxon>Eubacteriales</taxon>
        <taxon>Clostridiaceae</taxon>
        <taxon>Clostridium</taxon>
    </lineage>
</organism>
<dbReference type="PANTHER" id="PTHR30250">
    <property type="entry name" value="PST FAMILY PREDICTED COLANIC ACID TRANSPORTER"/>
    <property type="match status" value="1"/>
</dbReference>
<dbReference type="GO" id="GO:0005886">
    <property type="term" value="C:plasma membrane"/>
    <property type="evidence" value="ECO:0007669"/>
    <property type="project" value="UniProtKB-SubCell"/>
</dbReference>
<dbReference type="RefSeq" id="WP_152886777.1">
    <property type="nucleotide sequence ID" value="NZ_WHJC01000003.1"/>
</dbReference>
<feature type="transmembrane region" description="Helical" evidence="6">
    <location>
        <begin position="330"/>
        <end position="353"/>
    </location>
</feature>
<dbReference type="PANTHER" id="PTHR30250:SF26">
    <property type="entry name" value="PSMA PROTEIN"/>
    <property type="match status" value="1"/>
</dbReference>
<dbReference type="InterPro" id="IPR050833">
    <property type="entry name" value="Poly_Biosynth_Transport"/>
</dbReference>
<dbReference type="Pfam" id="PF01943">
    <property type="entry name" value="Polysacc_synt"/>
    <property type="match status" value="1"/>
</dbReference>
<keyword evidence="2" id="KW-1003">Cell membrane</keyword>
<proteinExistence type="predicted"/>
<keyword evidence="3 6" id="KW-0812">Transmembrane</keyword>
<dbReference type="Proteomes" id="UP000430345">
    <property type="component" value="Unassembled WGS sequence"/>
</dbReference>
<protein>
    <submittedName>
        <fullName evidence="7">Oligosaccharide flippase family protein</fullName>
    </submittedName>
</protein>
<gene>
    <name evidence="7" type="ORF">GBZ86_00690</name>
</gene>
<evidence type="ECO:0000256" key="2">
    <source>
        <dbReference type="ARBA" id="ARBA00022475"/>
    </source>
</evidence>
<feature type="transmembrane region" description="Helical" evidence="6">
    <location>
        <begin position="90"/>
        <end position="109"/>
    </location>
</feature>
<evidence type="ECO:0000256" key="1">
    <source>
        <dbReference type="ARBA" id="ARBA00004651"/>
    </source>
</evidence>
<evidence type="ECO:0000256" key="3">
    <source>
        <dbReference type="ARBA" id="ARBA00022692"/>
    </source>
</evidence>
<feature type="transmembrane region" description="Helical" evidence="6">
    <location>
        <begin position="121"/>
        <end position="140"/>
    </location>
</feature>
<dbReference type="EMBL" id="WHJC01000003">
    <property type="protein sequence ID" value="MPQ42282.1"/>
    <property type="molecule type" value="Genomic_DNA"/>
</dbReference>